<gene>
    <name evidence="2" type="ORF">HNP71_000988</name>
</gene>
<dbReference type="EMBL" id="JACHFJ010000003">
    <property type="protein sequence ID" value="MBB5372737.1"/>
    <property type="molecule type" value="Genomic_DNA"/>
</dbReference>
<comment type="caution">
    <text evidence="2">The sequence shown here is derived from an EMBL/GenBank/DDBJ whole genome shotgun (WGS) entry which is preliminary data.</text>
</comment>
<evidence type="ECO:0000313" key="2">
    <source>
        <dbReference type="EMBL" id="MBB5372737.1"/>
    </source>
</evidence>
<dbReference type="Proteomes" id="UP000553706">
    <property type="component" value="Unassembled WGS sequence"/>
</dbReference>
<protein>
    <submittedName>
        <fullName evidence="2">Uncharacterized protein</fullName>
    </submittedName>
</protein>
<reference evidence="2 3" key="1">
    <citation type="submission" date="2020-08" db="EMBL/GenBank/DDBJ databases">
        <title>Genomic Encyclopedia of Type Strains, Phase IV (KMG-IV): sequencing the most valuable type-strain genomes for metagenomic binning, comparative biology and taxonomic classification.</title>
        <authorList>
            <person name="Goeker M."/>
        </authorList>
    </citation>
    <scope>NUCLEOTIDE SEQUENCE [LARGE SCALE GENOMIC DNA]</scope>
    <source>
        <strain evidence="2 3">DSM 27026</strain>
    </source>
</reference>
<organism evidence="2 3">
    <name type="scientific">Acidocella aromatica</name>
    <dbReference type="NCBI Taxonomy" id="1303579"/>
    <lineage>
        <taxon>Bacteria</taxon>
        <taxon>Pseudomonadati</taxon>
        <taxon>Pseudomonadota</taxon>
        <taxon>Alphaproteobacteria</taxon>
        <taxon>Acetobacterales</taxon>
        <taxon>Acidocellaceae</taxon>
        <taxon>Acidocella</taxon>
    </lineage>
</organism>
<feature type="signal peptide" evidence="1">
    <location>
        <begin position="1"/>
        <end position="19"/>
    </location>
</feature>
<accession>A0A840VD06</accession>
<dbReference type="AlphaFoldDB" id="A0A840VD06"/>
<dbReference type="RefSeq" id="WP_183265762.1">
    <property type="nucleotide sequence ID" value="NZ_JACHFJ010000003.1"/>
</dbReference>
<evidence type="ECO:0000313" key="3">
    <source>
        <dbReference type="Proteomes" id="UP000553706"/>
    </source>
</evidence>
<evidence type="ECO:0000256" key="1">
    <source>
        <dbReference type="SAM" id="SignalP"/>
    </source>
</evidence>
<keyword evidence="1" id="KW-0732">Signal</keyword>
<sequence>MKQLFLTAVFSVLGSIAFAQSTAANQILDSVTTSITTSGYSSSASNISSISNCSGAGCQVTQITSSCDSNCKGSATVNGKTTTYTGPSGQLFTIGVSRTGVVSSNGTVSSQH</sequence>
<name>A0A840VD06_9PROT</name>
<proteinExistence type="predicted"/>
<feature type="chain" id="PRO_5032299257" evidence="1">
    <location>
        <begin position="20"/>
        <end position="112"/>
    </location>
</feature>
<keyword evidence="3" id="KW-1185">Reference proteome</keyword>